<dbReference type="InterPro" id="IPR015406">
    <property type="entry name" value="GpJ_CSF"/>
</dbReference>
<comment type="caution">
    <text evidence="2">The sequence shown here is derived from an EMBL/GenBank/DDBJ whole genome shotgun (WGS) entry which is preliminary data.</text>
</comment>
<proteinExistence type="predicted"/>
<dbReference type="PANTHER" id="PTHR36251">
    <property type="entry name" value="FELS-1 PROPHAGE HOST SPECIFICITY PROTEIN-RELATED"/>
    <property type="match status" value="1"/>
</dbReference>
<protein>
    <recommendedName>
        <fullName evidence="1">Tip attachment protein J central straight fiber domain-containing protein</fullName>
    </recommendedName>
</protein>
<dbReference type="InterPro" id="IPR013783">
    <property type="entry name" value="Ig-like_fold"/>
</dbReference>
<dbReference type="EMBL" id="PQSP01000001">
    <property type="protein sequence ID" value="RUS68262.1"/>
    <property type="molecule type" value="Genomic_DNA"/>
</dbReference>
<evidence type="ECO:0000313" key="2">
    <source>
        <dbReference type="EMBL" id="RUS68262.1"/>
    </source>
</evidence>
<gene>
    <name evidence="2" type="ORF">CUZ56_00750</name>
</gene>
<reference evidence="2 3" key="1">
    <citation type="submission" date="2018-01" db="EMBL/GenBank/DDBJ databases">
        <title>Saezia sanguinis gen. nov., sp. nov., in the order Burkholderiales isolated from human blood.</title>
        <authorList>
            <person name="Medina-Pascual M.J."/>
            <person name="Valdezate S."/>
            <person name="Monzon S."/>
            <person name="Cuesta I."/>
            <person name="Carrasco G."/>
            <person name="Villalon P."/>
            <person name="Saez-Nieto J.A."/>
        </authorList>
    </citation>
    <scope>NUCLEOTIDE SEQUENCE [LARGE SCALE GENOMIC DNA]</scope>
    <source>
        <strain evidence="2 3">CNM695-12</strain>
    </source>
</reference>
<dbReference type="InterPro" id="IPR053171">
    <property type="entry name" value="Viral_Tip_Attach_Protein"/>
</dbReference>
<feature type="domain" description="Tip attachment protein J central straight fiber" evidence="1">
    <location>
        <begin position="240"/>
        <end position="367"/>
    </location>
</feature>
<keyword evidence="3" id="KW-1185">Reference proteome</keyword>
<dbReference type="SUPFAM" id="SSF49265">
    <property type="entry name" value="Fibronectin type III"/>
    <property type="match status" value="1"/>
</dbReference>
<dbReference type="RefSeq" id="WP_126978267.1">
    <property type="nucleotide sequence ID" value="NZ_PQSP01000001.1"/>
</dbReference>
<name>A0A433SHS0_9BURK</name>
<dbReference type="Pfam" id="PF09327">
    <property type="entry name" value="Phage_Tail_Tip"/>
    <property type="match status" value="1"/>
</dbReference>
<dbReference type="PANTHER" id="PTHR36251:SF2">
    <property type="entry name" value="GIFSY-2 PROPHAGE HOST SPECIFICITY PROTEIN J, PHAGE LAMBDA"/>
    <property type="match status" value="1"/>
</dbReference>
<dbReference type="Proteomes" id="UP000286947">
    <property type="component" value="Unassembled WGS sequence"/>
</dbReference>
<dbReference type="Gene3D" id="2.60.40.10">
    <property type="entry name" value="Immunoglobulins"/>
    <property type="match status" value="1"/>
</dbReference>
<evidence type="ECO:0000259" key="1">
    <source>
        <dbReference type="Pfam" id="PF09327"/>
    </source>
</evidence>
<dbReference type="OrthoDB" id="109844at2"/>
<organism evidence="2 3">
    <name type="scientific">Saezia sanguinis</name>
    <dbReference type="NCBI Taxonomy" id="1965230"/>
    <lineage>
        <taxon>Bacteria</taxon>
        <taxon>Pseudomonadati</taxon>
        <taxon>Pseudomonadota</taxon>
        <taxon>Betaproteobacteria</taxon>
        <taxon>Burkholderiales</taxon>
        <taxon>Saeziaceae</taxon>
        <taxon>Saezia</taxon>
    </lineage>
</organism>
<sequence length="526" mass="56031">MLSHTGEIKYCFGIRISNRSAIVQGAERINALIEWDVTQYATQYEIQWRRNNSNWVAMSRTGTTSAEIENTYAGDYEARVRAFNSIGSASVWAYSVLTALNGTIGEPPQVTHLTTKGIVFGIELNWGFPEGPNIIEKTEIWYSQTNNFSDATRLGDYPYPQRTQTLVGLSAGARLYFWARLVDKNGLAGQVYPAGNGVLGTASTDASEILDYLRDQITESQLAQALLERIEAGEGAAISVDQIMTDLAAMYNIKVQYTLDGVPYFAGIGVGVENNEGIITSQILLAAARVAILDESSGQVVTPFVVQGGQVFINDAIIGQLTAQHIKVNALSELTDNAGILVSGKLQSATNGNFIDLNASGSQQAINFGGGAMTLTANGTMTINAIDVIGTLQIRGNAVTTSVASKDGTTSSGSTSAIFRSQTDIYNSLSGARLMLQVGLSFTISGGSSAMSAYLDIVRNSVVIETISLGGAAVGDSIRVLAGTFTHMDYPPVGTSTYVLRIRWTGSGNPTCTCTDSSLIGTIYNR</sequence>
<accession>A0A433SHS0</accession>
<dbReference type="AlphaFoldDB" id="A0A433SHS0"/>
<dbReference type="InterPro" id="IPR036116">
    <property type="entry name" value="FN3_sf"/>
</dbReference>
<evidence type="ECO:0000313" key="3">
    <source>
        <dbReference type="Proteomes" id="UP000286947"/>
    </source>
</evidence>